<sequence>MGKPTKPATGRAVTIKDVAREAGVSAMSVSNVLNGRGRISEATANHIREVVERLGYRPSVAARRLRLSQQWTIGMLIVVEDPDFLSDLFITAQVTGLTNYLTANSYSLILRGMKPSDFRTTGLFQDIEADGMVAILSGDRVQRDWFVRELSALRVPLVLLQEHHLPDQPDCAIISQDDFDGGRQVGRHLVERGVRSGWMLMPHVEWPAMRARMDGAASAFADAGLPELRIVDCGDESFDVSYQATLAALEAGPVPDAIIGGNDQMAIAAIKACRATGLRVPEEIQITGFNAFEIWRYVDPILTTVRSAAHALGERAAKELIARLQAGHFKKREIVLPVDFQPGKSTRMPS</sequence>
<dbReference type="InterPro" id="IPR028082">
    <property type="entry name" value="Peripla_BP_I"/>
</dbReference>
<dbReference type="InterPro" id="IPR046335">
    <property type="entry name" value="LacI/GalR-like_sensor"/>
</dbReference>
<dbReference type="RefSeq" id="WP_261616532.1">
    <property type="nucleotide sequence ID" value="NZ_JALIDZ010000006.1"/>
</dbReference>
<evidence type="ECO:0000313" key="6">
    <source>
        <dbReference type="Proteomes" id="UP001320898"/>
    </source>
</evidence>
<dbReference type="PROSITE" id="PS50932">
    <property type="entry name" value="HTH_LACI_2"/>
    <property type="match status" value="1"/>
</dbReference>
<evidence type="ECO:0000256" key="2">
    <source>
        <dbReference type="ARBA" id="ARBA00023125"/>
    </source>
</evidence>
<dbReference type="InterPro" id="IPR010982">
    <property type="entry name" value="Lambda_DNA-bd_dom_sf"/>
</dbReference>
<keyword evidence="2" id="KW-0238">DNA-binding</keyword>
<accession>A0AAW5QYE1</accession>
<keyword evidence="6" id="KW-1185">Reference proteome</keyword>
<protein>
    <submittedName>
        <fullName evidence="5">LacI family transcriptional regulator</fullName>
    </submittedName>
</protein>
<evidence type="ECO:0000256" key="1">
    <source>
        <dbReference type="ARBA" id="ARBA00023015"/>
    </source>
</evidence>
<keyword evidence="3" id="KW-0804">Transcription</keyword>
<dbReference type="CDD" id="cd01392">
    <property type="entry name" value="HTH_LacI"/>
    <property type="match status" value="1"/>
</dbReference>
<dbReference type="Pfam" id="PF13377">
    <property type="entry name" value="Peripla_BP_3"/>
    <property type="match status" value="1"/>
</dbReference>
<dbReference type="SMART" id="SM00354">
    <property type="entry name" value="HTH_LACI"/>
    <property type="match status" value="1"/>
</dbReference>
<dbReference type="PANTHER" id="PTHR30146">
    <property type="entry name" value="LACI-RELATED TRANSCRIPTIONAL REPRESSOR"/>
    <property type="match status" value="1"/>
</dbReference>
<comment type="caution">
    <text evidence="5">The sequence shown here is derived from an EMBL/GenBank/DDBJ whole genome shotgun (WGS) entry which is preliminary data.</text>
</comment>
<evidence type="ECO:0000256" key="3">
    <source>
        <dbReference type="ARBA" id="ARBA00023163"/>
    </source>
</evidence>
<dbReference type="InterPro" id="IPR000843">
    <property type="entry name" value="HTH_LacI"/>
</dbReference>
<dbReference type="GO" id="GO:0000976">
    <property type="term" value="F:transcription cis-regulatory region binding"/>
    <property type="evidence" value="ECO:0007669"/>
    <property type="project" value="TreeGrafter"/>
</dbReference>
<feature type="domain" description="HTH lacI-type" evidence="4">
    <location>
        <begin position="13"/>
        <end position="67"/>
    </location>
</feature>
<organism evidence="5 6">
    <name type="scientific">Microbaculum marinisediminis</name>
    <dbReference type="NCBI Taxonomy" id="2931392"/>
    <lineage>
        <taxon>Bacteria</taxon>
        <taxon>Pseudomonadati</taxon>
        <taxon>Pseudomonadota</taxon>
        <taxon>Alphaproteobacteria</taxon>
        <taxon>Hyphomicrobiales</taxon>
        <taxon>Tepidamorphaceae</taxon>
        <taxon>Microbaculum</taxon>
    </lineage>
</organism>
<dbReference type="Pfam" id="PF00356">
    <property type="entry name" value="LacI"/>
    <property type="match status" value="1"/>
</dbReference>
<evidence type="ECO:0000313" key="5">
    <source>
        <dbReference type="EMBL" id="MCT8972947.1"/>
    </source>
</evidence>
<dbReference type="CDD" id="cd06267">
    <property type="entry name" value="PBP1_LacI_sugar_binding-like"/>
    <property type="match status" value="1"/>
</dbReference>
<proteinExistence type="predicted"/>
<dbReference type="PRINTS" id="PR00036">
    <property type="entry name" value="HTHLACI"/>
</dbReference>
<name>A0AAW5QYE1_9HYPH</name>
<dbReference type="PANTHER" id="PTHR30146:SF109">
    <property type="entry name" value="HTH-TYPE TRANSCRIPTIONAL REGULATOR GALS"/>
    <property type="match status" value="1"/>
</dbReference>
<dbReference type="Gene3D" id="1.10.260.40">
    <property type="entry name" value="lambda repressor-like DNA-binding domains"/>
    <property type="match status" value="1"/>
</dbReference>
<dbReference type="PROSITE" id="PS00356">
    <property type="entry name" value="HTH_LACI_1"/>
    <property type="match status" value="1"/>
</dbReference>
<gene>
    <name evidence="5" type="ORF">MUB46_13865</name>
</gene>
<dbReference type="Gene3D" id="3.40.50.2300">
    <property type="match status" value="2"/>
</dbReference>
<dbReference type="SUPFAM" id="SSF47413">
    <property type="entry name" value="lambda repressor-like DNA-binding domains"/>
    <property type="match status" value="1"/>
</dbReference>
<dbReference type="AlphaFoldDB" id="A0AAW5QYE1"/>
<dbReference type="EMBL" id="JALIDZ010000006">
    <property type="protein sequence ID" value="MCT8972947.1"/>
    <property type="molecule type" value="Genomic_DNA"/>
</dbReference>
<dbReference type="SUPFAM" id="SSF53822">
    <property type="entry name" value="Periplasmic binding protein-like I"/>
    <property type="match status" value="1"/>
</dbReference>
<keyword evidence="1" id="KW-0805">Transcription regulation</keyword>
<evidence type="ECO:0000259" key="4">
    <source>
        <dbReference type="PROSITE" id="PS50932"/>
    </source>
</evidence>
<dbReference type="Proteomes" id="UP001320898">
    <property type="component" value="Unassembled WGS sequence"/>
</dbReference>
<reference evidence="5 6" key="1">
    <citation type="submission" date="2022-04" db="EMBL/GenBank/DDBJ databases">
        <authorList>
            <person name="Ye Y.-Q."/>
            <person name="Du Z.-J."/>
        </authorList>
    </citation>
    <scope>NUCLEOTIDE SEQUENCE [LARGE SCALE GENOMIC DNA]</scope>
    <source>
        <strain evidence="5 6">A6E488</strain>
    </source>
</reference>
<dbReference type="GO" id="GO:0003700">
    <property type="term" value="F:DNA-binding transcription factor activity"/>
    <property type="evidence" value="ECO:0007669"/>
    <property type="project" value="TreeGrafter"/>
</dbReference>